<dbReference type="RefSeq" id="WP_115640109.1">
    <property type="nucleotide sequence ID" value="NZ_UFWZ01000001.1"/>
</dbReference>
<dbReference type="SUPFAM" id="SSF88659">
    <property type="entry name" value="Sigma3 and sigma4 domains of RNA polymerase sigma factors"/>
    <property type="match status" value="1"/>
</dbReference>
<comment type="similarity">
    <text evidence="1">Belongs to the sigma-70 factor family. ECF subfamily.</text>
</comment>
<evidence type="ECO:0000256" key="3">
    <source>
        <dbReference type="ARBA" id="ARBA00023082"/>
    </source>
</evidence>
<evidence type="ECO:0000313" key="7">
    <source>
        <dbReference type="EMBL" id="SUY45360.1"/>
    </source>
</evidence>
<evidence type="ECO:0000259" key="5">
    <source>
        <dbReference type="Pfam" id="PF04542"/>
    </source>
</evidence>
<dbReference type="PANTHER" id="PTHR43133">
    <property type="entry name" value="RNA POLYMERASE ECF-TYPE SIGMA FACTO"/>
    <property type="match status" value="1"/>
</dbReference>
<dbReference type="InterPro" id="IPR013324">
    <property type="entry name" value="RNA_pol_sigma_r3/r4-like"/>
</dbReference>
<dbReference type="Gene3D" id="1.10.1740.10">
    <property type="match status" value="1"/>
</dbReference>
<gene>
    <name evidence="7" type="primary">sigM_3</name>
    <name evidence="7" type="ORF">NCTC9836_00250</name>
</gene>
<dbReference type="GO" id="GO:0016987">
    <property type="term" value="F:sigma factor activity"/>
    <property type="evidence" value="ECO:0007669"/>
    <property type="project" value="UniProtKB-KW"/>
</dbReference>
<dbReference type="Gene3D" id="1.10.10.10">
    <property type="entry name" value="Winged helix-like DNA-binding domain superfamily/Winged helix DNA-binding domain"/>
    <property type="match status" value="1"/>
</dbReference>
<dbReference type="GO" id="GO:0003677">
    <property type="term" value="F:DNA binding"/>
    <property type="evidence" value="ECO:0007669"/>
    <property type="project" value="InterPro"/>
</dbReference>
<dbReference type="InterPro" id="IPR036388">
    <property type="entry name" value="WH-like_DNA-bd_sf"/>
</dbReference>
<sequence>MGNDELECLYNKYHIELYLYALSLCKDKTLAEDLVSETFFKALLALEDSREYVKYWLFRVCKNLYLDYEKKEKSLEQIEPHMNKLFIEESTLDKILINEQRREVYYEVLKLKSSYKEIITLYYYCSLSLREVAVIMRLSEGASRTLLYRARKKLKEGLKEE</sequence>
<organism evidence="7 8">
    <name type="scientific">Clostridium putrefaciens</name>
    <dbReference type="NCBI Taxonomy" id="99675"/>
    <lineage>
        <taxon>Bacteria</taxon>
        <taxon>Bacillati</taxon>
        <taxon>Bacillota</taxon>
        <taxon>Clostridia</taxon>
        <taxon>Eubacteriales</taxon>
        <taxon>Clostridiaceae</taxon>
        <taxon>Clostridium</taxon>
    </lineage>
</organism>
<dbReference type="InterPro" id="IPR013325">
    <property type="entry name" value="RNA_pol_sigma_r2"/>
</dbReference>
<dbReference type="EMBL" id="UFWZ01000001">
    <property type="protein sequence ID" value="SUY45360.1"/>
    <property type="molecule type" value="Genomic_DNA"/>
</dbReference>
<dbReference type="NCBIfam" id="TIGR02937">
    <property type="entry name" value="sigma70-ECF"/>
    <property type="match status" value="1"/>
</dbReference>
<dbReference type="CDD" id="cd06171">
    <property type="entry name" value="Sigma70_r4"/>
    <property type="match status" value="1"/>
</dbReference>
<dbReference type="SUPFAM" id="SSF88946">
    <property type="entry name" value="Sigma2 domain of RNA polymerase sigma factors"/>
    <property type="match status" value="1"/>
</dbReference>
<evidence type="ECO:0000259" key="6">
    <source>
        <dbReference type="Pfam" id="PF08281"/>
    </source>
</evidence>
<evidence type="ECO:0000256" key="4">
    <source>
        <dbReference type="ARBA" id="ARBA00023163"/>
    </source>
</evidence>
<dbReference type="GO" id="GO:0006352">
    <property type="term" value="P:DNA-templated transcription initiation"/>
    <property type="evidence" value="ECO:0007669"/>
    <property type="project" value="InterPro"/>
</dbReference>
<dbReference type="Pfam" id="PF08281">
    <property type="entry name" value="Sigma70_r4_2"/>
    <property type="match status" value="1"/>
</dbReference>
<keyword evidence="4" id="KW-0804">Transcription</keyword>
<keyword evidence="8" id="KW-1185">Reference proteome</keyword>
<dbReference type="InterPro" id="IPR007627">
    <property type="entry name" value="RNA_pol_sigma70_r2"/>
</dbReference>
<dbReference type="InterPro" id="IPR014284">
    <property type="entry name" value="RNA_pol_sigma-70_dom"/>
</dbReference>
<accession>A0A381J4P8</accession>
<dbReference type="InterPro" id="IPR039425">
    <property type="entry name" value="RNA_pol_sigma-70-like"/>
</dbReference>
<feature type="domain" description="RNA polymerase sigma factor 70 region 4 type 2" evidence="6">
    <location>
        <begin position="104"/>
        <end position="154"/>
    </location>
</feature>
<dbReference type="Proteomes" id="UP000254664">
    <property type="component" value="Unassembled WGS sequence"/>
</dbReference>
<feature type="domain" description="RNA polymerase sigma-70 region 2" evidence="5">
    <location>
        <begin position="9"/>
        <end position="73"/>
    </location>
</feature>
<evidence type="ECO:0000313" key="8">
    <source>
        <dbReference type="Proteomes" id="UP000254664"/>
    </source>
</evidence>
<dbReference type="InterPro" id="IPR013249">
    <property type="entry name" value="RNA_pol_sigma70_r4_t2"/>
</dbReference>
<name>A0A381J4P8_9CLOT</name>
<dbReference type="AlphaFoldDB" id="A0A381J4P8"/>
<evidence type="ECO:0000256" key="2">
    <source>
        <dbReference type="ARBA" id="ARBA00023015"/>
    </source>
</evidence>
<keyword evidence="3" id="KW-0731">Sigma factor</keyword>
<proteinExistence type="inferred from homology"/>
<dbReference type="OrthoDB" id="9795666at2"/>
<evidence type="ECO:0000256" key="1">
    <source>
        <dbReference type="ARBA" id="ARBA00010641"/>
    </source>
</evidence>
<reference evidence="7 8" key="1">
    <citation type="submission" date="2018-06" db="EMBL/GenBank/DDBJ databases">
        <authorList>
            <consortium name="Pathogen Informatics"/>
            <person name="Doyle S."/>
        </authorList>
    </citation>
    <scope>NUCLEOTIDE SEQUENCE [LARGE SCALE GENOMIC DNA]</scope>
    <source>
        <strain evidence="7 8">NCTC9836</strain>
    </source>
</reference>
<dbReference type="Pfam" id="PF04542">
    <property type="entry name" value="Sigma70_r2"/>
    <property type="match status" value="1"/>
</dbReference>
<protein>
    <submittedName>
        <fullName evidence="7">Sigma factor</fullName>
    </submittedName>
</protein>
<dbReference type="PANTHER" id="PTHR43133:SF60">
    <property type="entry name" value="RNA POLYMERASE SIGMA FACTOR SIGV"/>
    <property type="match status" value="1"/>
</dbReference>
<keyword evidence="2" id="KW-0805">Transcription regulation</keyword>